<accession>A0A521F7W5</accession>
<proteinExistence type="predicted"/>
<name>A0A521F7W5_9BACL</name>
<sequence length="121" mass="14140">MSEHNDRLFVRFYIDASRSGLMADLGAERWHTLCTLATFMDEKGECYPSQELLAHRMGVSIVSANRRLKKLCEYQRNNIPVVKRKIIRDPKTKRCIRTIYRLTGIAPFSIFSKDLFKVELN</sequence>
<dbReference type="AlphaFoldDB" id="A0A521F7W5"/>
<dbReference type="Proteomes" id="UP000315636">
    <property type="component" value="Unassembled WGS sequence"/>
</dbReference>
<dbReference type="Pfam" id="PF13730">
    <property type="entry name" value="HTH_36"/>
    <property type="match status" value="1"/>
</dbReference>
<evidence type="ECO:0000313" key="1">
    <source>
        <dbReference type="EMBL" id="SMO92253.1"/>
    </source>
</evidence>
<dbReference type="Gene3D" id="1.10.10.10">
    <property type="entry name" value="Winged helix-like DNA-binding domain superfamily/Winged helix DNA-binding domain"/>
    <property type="match status" value="1"/>
</dbReference>
<reference evidence="1 2" key="1">
    <citation type="submission" date="2017-05" db="EMBL/GenBank/DDBJ databases">
        <authorList>
            <person name="Varghese N."/>
            <person name="Submissions S."/>
        </authorList>
    </citation>
    <scope>NUCLEOTIDE SEQUENCE [LARGE SCALE GENOMIC DNA]</scope>
    <source>
        <strain evidence="1 2">DSM 45474</strain>
    </source>
</reference>
<keyword evidence="2" id="KW-1185">Reference proteome</keyword>
<dbReference type="InterPro" id="IPR036388">
    <property type="entry name" value="WH-like_DNA-bd_sf"/>
</dbReference>
<gene>
    <name evidence="1" type="ORF">SAMN06264849_11455</name>
</gene>
<organism evidence="1 2">
    <name type="scientific">Melghirimyces algeriensis</name>
    <dbReference type="NCBI Taxonomy" id="910412"/>
    <lineage>
        <taxon>Bacteria</taxon>
        <taxon>Bacillati</taxon>
        <taxon>Bacillota</taxon>
        <taxon>Bacilli</taxon>
        <taxon>Bacillales</taxon>
        <taxon>Thermoactinomycetaceae</taxon>
        <taxon>Melghirimyces</taxon>
    </lineage>
</organism>
<dbReference type="RefSeq" id="WP_142506645.1">
    <property type="nucleotide sequence ID" value="NZ_FXTI01000014.1"/>
</dbReference>
<evidence type="ECO:0000313" key="2">
    <source>
        <dbReference type="Proteomes" id="UP000315636"/>
    </source>
</evidence>
<protein>
    <submittedName>
        <fullName evidence="1">Helix-turn-helix domain-containing protein</fullName>
    </submittedName>
</protein>
<dbReference type="EMBL" id="FXTI01000014">
    <property type="protein sequence ID" value="SMO92253.1"/>
    <property type="molecule type" value="Genomic_DNA"/>
</dbReference>
<dbReference type="OrthoDB" id="2080971at2"/>